<dbReference type="HAMAP" id="MF_00041">
    <property type="entry name" value="Cys_tRNA_synth"/>
    <property type="match status" value="1"/>
</dbReference>
<dbReference type="GO" id="GO:0046872">
    <property type="term" value="F:metal ion binding"/>
    <property type="evidence" value="ECO:0007669"/>
    <property type="project" value="UniProtKB-KW"/>
</dbReference>
<keyword evidence="10 20" id="KW-0030">Aminoacyl-tRNA synthetase</keyword>
<dbReference type="FunFam" id="3.40.50.620:FF:000027">
    <property type="entry name" value="Cysteine--tRNA ligase, cytoplasmic"/>
    <property type="match status" value="1"/>
</dbReference>
<gene>
    <name evidence="21" type="ORF">DMN91_009599</name>
    <name evidence="20" type="ORF">X777_15088</name>
</gene>
<dbReference type="InterPro" id="IPR014729">
    <property type="entry name" value="Rossmann-like_a/b/a_fold"/>
</dbReference>
<evidence type="ECO:0000313" key="22">
    <source>
        <dbReference type="Proteomes" id="UP000053097"/>
    </source>
</evidence>
<dbReference type="EMBL" id="KK107079">
    <property type="protein sequence ID" value="EZA60151.1"/>
    <property type="molecule type" value="Genomic_DNA"/>
</dbReference>
<dbReference type="NCBIfam" id="TIGR00435">
    <property type="entry name" value="cysS"/>
    <property type="match status" value="1"/>
</dbReference>
<proteinExistence type="inferred from homology"/>
<evidence type="ECO:0000256" key="2">
    <source>
        <dbReference type="ARBA" id="ARBA00005594"/>
    </source>
</evidence>
<dbReference type="EC" id="6.1.1.16" evidence="3"/>
<comment type="catalytic activity">
    <reaction evidence="15">
        <text>2 L-cysteine = S-sulfanyl-L-cysteine + L-alanine</text>
        <dbReference type="Rhea" id="RHEA:78543"/>
        <dbReference type="ChEBI" id="CHEBI:35235"/>
        <dbReference type="ChEBI" id="CHEBI:57972"/>
        <dbReference type="ChEBI" id="CHEBI:58591"/>
    </reaction>
    <physiologicalReaction direction="left-to-right" evidence="15">
        <dbReference type="Rhea" id="RHEA:78544"/>
    </physiologicalReaction>
</comment>
<evidence type="ECO:0000313" key="23">
    <source>
        <dbReference type="Proteomes" id="UP000279307"/>
    </source>
</evidence>
<organism evidence="20 22">
    <name type="scientific">Ooceraea biroi</name>
    <name type="common">Clonal raider ant</name>
    <name type="synonym">Cerapachys biroi</name>
    <dbReference type="NCBI Taxonomy" id="2015173"/>
    <lineage>
        <taxon>Eukaryota</taxon>
        <taxon>Metazoa</taxon>
        <taxon>Ecdysozoa</taxon>
        <taxon>Arthropoda</taxon>
        <taxon>Hexapoda</taxon>
        <taxon>Insecta</taxon>
        <taxon>Pterygota</taxon>
        <taxon>Neoptera</taxon>
        <taxon>Endopterygota</taxon>
        <taxon>Hymenoptera</taxon>
        <taxon>Apocrita</taxon>
        <taxon>Aculeata</taxon>
        <taxon>Formicoidea</taxon>
        <taxon>Formicidae</taxon>
        <taxon>Dorylinae</taxon>
        <taxon>Ooceraea</taxon>
    </lineage>
</organism>
<evidence type="ECO:0000256" key="16">
    <source>
        <dbReference type="ARBA" id="ARBA00047731"/>
    </source>
</evidence>
<dbReference type="GO" id="GO:0005524">
    <property type="term" value="F:ATP binding"/>
    <property type="evidence" value="ECO:0007669"/>
    <property type="project" value="UniProtKB-KW"/>
</dbReference>
<evidence type="ECO:0000256" key="14">
    <source>
        <dbReference type="ARBA" id="ARBA00047499"/>
    </source>
</evidence>
<keyword evidence="6" id="KW-0547">Nucleotide-binding</keyword>
<evidence type="ECO:0000256" key="13">
    <source>
        <dbReference type="ARBA" id="ARBA00045476"/>
    </source>
</evidence>
<evidence type="ECO:0000256" key="10">
    <source>
        <dbReference type="ARBA" id="ARBA00023146"/>
    </source>
</evidence>
<dbReference type="PANTHER" id="PTHR10890">
    <property type="entry name" value="CYSTEINYL-TRNA SYNTHETASE"/>
    <property type="match status" value="1"/>
</dbReference>
<keyword evidence="22" id="KW-1185">Reference proteome</keyword>
<evidence type="ECO:0000256" key="11">
    <source>
        <dbReference type="ARBA" id="ARBA00031499"/>
    </source>
</evidence>
<comment type="function">
    <text evidence="12">Mitochondrial cysteine-specific aminoacyl-tRNA synthetase that catalyzes the ATP-dependent ligation of cysteine to tRNA(Cys).</text>
</comment>
<evidence type="ECO:0000256" key="15">
    <source>
        <dbReference type="ARBA" id="ARBA00047548"/>
    </source>
</evidence>
<evidence type="ECO:0000256" key="6">
    <source>
        <dbReference type="ARBA" id="ARBA00022741"/>
    </source>
</evidence>
<evidence type="ECO:0000313" key="21">
    <source>
        <dbReference type="EMBL" id="RLU17365.1"/>
    </source>
</evidence>
<dbReference type="Proteomes" id="UP000053097">
    <property type="component" value="Unassembled WGS sequence"/>
</dbReference>
<dbReference type="InterPro" id="IPR015803">
    <property type="entry name" value="Cys-tRNA-ligase"/>
</dbReference>
<dbReference type="CDD" id="cd00672">
    <property type="entry name" value="CysRS_core"/>
    <property type="match status" value="1"/>
</dbReference>
<evidence type="ECO:0000256" key="4">
    <source>
        <dbReference type="ARBA" id="ARBA00022598"/>
    </source>
</evidence>
<comment type="function">
    <text evidence="13">In addition to its role as an aminoacyl-tRNA synthetase, has also cysteine persulfide synthase activity. Produces reactive persulfide species such as cysteine persulfide (CysSSH) from substrate cysteine and mediate direct incorporation of CysSSH into proteins during translations, resulting in protein persulfides and polysulfides. CysSSHs behave as potent antioxidants and cellular protectants.</text>
</comment>
<comment type="catalytic activity">
    <reaction evidence="17">
        <text>S-sulfanyl-L-cysteine + tRNA(Cys) + ATP = (S)-sulfanyl-L-cysteinyl-tRNA(Cys) + AMP + diphosphate</text>
        <dbReference type="Rhea" id="RHEA:78647"/>
        <dbReference type="Rhea" id="RHEA-COMP:9661"/>
        <dbReference type="Rhea" id="RHEA-COMP:19119"/>
        <dbReference type="ChEBI" id="CHEBI:30616"/>
        <dbReference type="ChEBI" id="CHEBI:33019"/>
        <dbReference type="ChEBI" id="CHEBI:58591"/>
        <dbReference type="ChEBI" id="CHEBI:78442"/>
        <dbReference type="ChEBI" id="CHEBI:229520"/>
        <dbReference type="ChEBI" id="CHEBI:456215"/>
    </reaction>
    <physiologicalReaction direction="left-to-right" evidence="17">
        <dbReference type="Rhea" id="RHEA:78648"/>
    </physiologicalReaction>
</comment>
<name>A0A026WWS4_OOCBI</name>
<dbReference type="SUPFAM" id="SSF47323">
    <property type="entry name" value="Anticodon-binding domain of a subclass of class I aminoacyl-tRNA synthetases"/>
    <property type="match status" value="1"/>
</dbReference>
<dbReference type="EMBL" id="QOIP01000010">
    <property type="protein sequence ID" value="RLU17365.1"/>
    <property type="molecule type" value="Genomic_DNA"/>
</dbReference>
<protein>
    <recommendedName>
        <fullName evidence="3">cysteine--tRNA ligase</fullName>
        <ecNumber evidence="3">6.1.1.16</ecNumber>
    </recommendedName>
    <alternativeName>
        <fullName evidence="11">Cysteinyl-tRNA synthetase</fullName>
    </alternativeName>
</protein>
<dbReference type="GO" id="GO:0006423">
    <property type="term" value="P:cysteinyl-tRNA aminoacylation"/>
    <property type="evidence" value="ECO:0007669"/>
    <property type="project" value="InterPro"/>
</dbReference>
<feature type="domain" description="tRNA synthetases class I catalytic" evidence="19">
    <location>
        <begin position="58"/>
        <end position="349"/>
    </location>
</feature>
<comment type="similarity">
    <text evidence="2">Belongs to the class-I aminoacyl-tRNA synthetase family.</text>
</comment>
<keyword evidence="7" id="KW-0862">Zinc</keyword>
<evidence type="ECO:0000256" key="9">
    <source>
        <dbReference type="ARBA" id="ARBA00022917"/>
    </source>
</evidence>
<keyword evidence="8" id="KW-0067">ATP-binding</keyword>
<dbReference type="InterPro" id="IPR032678">
    <property type="entry name" value="tRNA-synt_1_cat_dom"/>
</dbReference>
<evidence type="ECO:0000256" key="12">
    <source>
        <dbReference type="ARBA" id="ARBA00043868"/>
    </source>
</evidence>
<evidence type="ECO:0000256" key="7">
    <source>
        <dbReference type="ARBA" id="ARBA00022833"/>
    </source>
</evidence>
<evidence type="ECO:0000256" key="3">
    <source>
        <dbReference type="ARBA" id="ARBA00012832"/>
    </source>
</evidence>
<comment type="catalytic activity">
    <reaction evidence="16">
        <text>S-sulfanyl-L-cysteine + L-cysteine = S-disulfanyl-L-cysteine + L-alanine</text>
        <dbReference type="Rhea" id="RHEA:78627"/>
        <dbReference type="ChEBI" id="CHEBI:35235"/>
        <dbReference type="ChEBI" id="CHEBI:57972"/>
        <dbReference type="ChEBI" id="CHEBI:58591"/>
        <dbReference type="ChEBI" id="CHEBI:229465"/>
    </reaction>
    <physiologicalReaction direction="left-to-right" evidence="16">
        <dbReference type="Rhea" id="RHEA:78628"/>
    </physiologicalReaction>
</comment>
<dbReference type="Pfam" id="PF01406">
    <property type="entry name" value="tRNA-synt_1e"/>
    <property type="match status" value="1"/>
</dbReference>
<dbReference type="PANTHER" id="PTHR10890:SF27">
    <property type="entry name" value="CYSTEINE--TRNA LIGASE, MITOCHONDRIAL-RELATED"/>
    <property type="match status" value="1"/>
</dbReference>
<reference evidence="20 22" key="1">
    <citation type="journal article" date="2014" name="Curr. Biol.">
        <title>The genome of the clonal raider ant Cerapachys biroi.</title>
        <authorList>
            <person name="Oxley P.R."/>
            <person name="Ji L."/>
            <person name="Fetter-Pruneda I."/>
            <person name="McKenzie S.K."/>
            <person name="Li C."/>
            <person name="Hu H."/>
            <person name="Zhang G."/>
            <person name="Kronauer D.J."/>
        </authorList>
    </citation>
    <scope>NUCLEOTIDE SEQUENCE [LARGE SCALE GENOMIC DNA]</scope>
</reference>
<dbReference type="OrthoDB" id="438179at2759"/>
<keyword evidence="5" id="KW-0479">Metal-binding</keyword>
<evidence type="ECO:0000256" key="8">
    <source>
        <dbReference type="ARBA" id="ARBA00022840"/>
    </source>
</evidence>
<keyword evidence="9" id="KW-0648">Protein biosynthesis</keyword>
<evidence type="ECO:0000256" key="18">
    <source>
        <dbReference type="ARBA" id="ARBA00049046"/>
    </source>
</evidence>
<dbReference type="GO" id="GO:0004817">
    <property type="term" value="F:cysteine-tRNA ligase activity"/>
    <property type="evidence" value="ECO:0007669"/>
    <property type="project" value="UniProtKB-EC"/>
</dbReference>
<comment type="catalytic activity">
    <reaction evidence="18">
        <text>tRNA(Cys) + L-cysteine + ATP = L-cysteinyl-tRNA(Cys) + AMP + diphosphate</text>
        <dbReference type="Rhea" id="RHEA:17773"/>
        <dbReference type="Rhea" id="RHEA-COMP:9661"/>
        <dbReference type="Rhea" id="RHEA-COMP:9679"/>
        <dbReference type="ChEBI" id="CHEBI:30616"/>
        <dbReference type="ChEBI" id="CHEBI:33019"/>
        <dbReference type="ChEBI" id="CHEBI:35235"/>
        <dbReference type="ChEBI" id="CHEBI:78442"/>
        <dbReference type="ChEBI" id="CHEBI:78517"/>
        <dbReference type="ChEBI" id="CHEBI:456215"/>
        <dbReference type="EC" id="6.1.1.16"/>
    </reaction>
    <physiologicalReaction direction="right-to-left" evidence="18">
        <dbReference type="Rhea" id="RHEA:17775"/>
    </physiologicalReaction>
</comment>
<evidence type="ECO:0000256" key="1">
    <source>
        <dbReference type="ARBA" id="ARBA00001947"/>
    </source>
</evidence>
<dbReference type="AlphaFoldDB" id="A0A026WWS4"/>
<reference evidence="21 23" key="2">
    <citation type="journal article" date="2018" name="Genome Res.">
        <title>The genomic architecture and molecular evolution of ant odorant receptors.</title>
        <authorList>
            <person name="McKenzie S.K."/>
            <person name="Kronauer D.J.C."/>
        </authorList>
    </citation>
    <scope>NUCLEOTIDE SEQUENCE [LARGE SCALE GENOMIC DNA]</scope>
    <source>
        <strain evidence="21">Clonal line C1</strain>
    </source>
</reference>
<dbReference type="STRING" id="2015173.A0A026WWS4"/>
<dbReference type="InterPro" id="IPR009080">
    <property type="entry name" value="tRNAsynth_Ia_anticodon-bd"/>
</dbReference>
<evidence type="ECO:0000259" key="19">
    <source>
        <dbReference type="Pfam" id="PF01406"/>
    </source>
</evidence>
<evidence type="ECO:0000256" key="5">
    <source>
        <dbReference type="ARBA" id="ARBA00022723"/>
    </source>
</evidence>
<evidence type="ECO:0000256" key="17">
    <source>
        <dbReference type="ARBA" id="ARBA00048609"/>
    </source>
</evidence>
<comment type="cofactor">
    <cofactor evidence="1">
        <name>Zn(2+)</name>
        <dbReference type="ChEBI" id="CHEBI:29105"/>
    </cofactor>
</comment>
<sequence length="521" mass="59470">MNGTYRTRVLMRTCKRFVNTEARSQDRPRWIKPVGHETKVSVYNPITKCKVPLILKTENLLKWYMCGPTVYDSAHIGHATTYVKSDIIRRILSDYFDINVLLVMGITDIDDKIIKRSLESGQDYRTLSRHFETEFFEDMDKLNVRRPYLCCRITDYMPQIIDFIERLVTMGSGYVAKDGSVYFDTNGYDKYGKLSVPQFDATSDDRMDKRSPLDFALWKAAKTGEPFWESRWGHGRPGWHIECSTIASTVFGNSLDMHSGGIDLAFPHHENEEAQSCCYHNVNQWVNYWLHCGHLSLRGDVKMSKSLKNTISIREYLKKYSANHLRILCLLSHYRHGIEFSDEVMQNAVSITKKLENFINDCDNYMAGRFGQTSQIDESLLLKTLRDTQNAVSSALADDFDTSRAMHAVINLVGVGNKMLHQTSATTHSNGTGAVAAVSNYLTNILSKFGISRSTTTTEHRQVEDIIDNFLNFRNAVRIRALELSPKDAILLTECDNVRKSLASCGIVIKDHKSVSSWSWK</sequence>
<dbReference type="InterPro" id="IPR024909">
    <property type="entry name" value="Cys-tRNA/MSH_ligase"/>
</dbReference>
<evidence type="ECO:0000313" key="20">
    <source>
        <dbReference type="EMBL" id="EZA60151.1"/>
    </source>
</evidence>
<comment type="catalytic activity">
    <reaction evidence="14">
        <text>S-disulfanyl-L-cysteine + tRNA(Cys) + ATP = (S)-disulfanyl-L-cysteinyl-tRNA(Cys) + AMP + diphosphate</text>
        <dbReference type="Rhea" id="RHEA:78651"/>
        <dbReference type="Rhea" id="RHEA-COMP:9661"/>
        <dbReference type="Rhea" id="RHEA-COMP:19120"/>
        <dbReference type="ChEBI" id="CHEBI:30616"/>
        <dbReference type="ChEBI" id="CHEBI:33019"/>
        <dbReference type="ChEBI" id="CHEBI:78442"/>
        <dbReference type="ChEBI" id="CHEBI:229465"/>
        <dbReference type="ChEBI" id="CHEBI:229521"/>
        <dbReference type="ChEBI" id="CHEBI:456215"/>
    </reaction>
    <physiologicalReaction direction="left-to-right" evidence="14">
        <dbReference type="Rhea" id="RHEA:78652"/>
    </physiologicalReaction>
</comment>
<keyword evidence="4" id="KW-0436">Ligase</keyword>
<dbReference type="GO" id="GO:0005737">
    <property type="term" value="C:cytoplasm"/>
    <property type="evidence" value="ECO:0007669"/>
    <property type="project" value="TreeGrafter"/>
</dbReference>
<dbReference type="Proteomes" id="UP000279307">
    <property type="component" value="Chromosome 10"/>
</dbReference>
<dbReference type="SUPFAM" id="SSF52374">
    <property type="entry name" value="Nucleotidylyl transferase"/>
    <property type="match status" value="1"/>
</dbReference>
<dbReference type="OMA" id="HAWPASE"/>
<accession>A0A026WWS4</accession>
<dbReference type="Gene3D" id="1.20.120.1910">
    <property type="entry name" value="Cysteine-tRNA ligase, C-terminal anti-codon recognition domain"/>
    <property type="match status" value="1"/>
</dbReference>
<dbReference type="PRINTS" id="PR00983">
    <property type="entry name" value="TRNASYNTHCYS"/>
</dbReference>
<dbReference type="Gene3D" id="3.40.50.620">
    <property type="entry name" value="HUPs"/>
    <property type="match status" value="1"/>
</dbReference>
<reference evidence="21" key="3">
    <citation type="submission" date="2018-07" db="EMBL/GenBank/DDBJ databases">
        <authorList>
            <person name="Mckenzie S.K."/>
            <person name="Kronauer D.J.C."/>
        </authorList>
    </citation>
    <scope>NUCLEOTIDE SEQUENCE</scope>
    <source>
        <strain evidence="21">Clonal line C1</strain>
    </source>
</reference>